<dbReference type="VEuPathDB" id="FungiDB:RhiirA1_477670"/>
<evidence type="ECO:0000313" key="1">
    <source>
        <dbReference type="EMBL" id="PKK58193.1"/>
    </source>
</evidence>
<dbReference type="EMBL" id="LLXL01003767">
    <property type="protein sequence ID" value="PKK58193.1"/>
    <property type="molecule type" value="Genomic_DNA"/>
</dbReference>
<name>A0A2N1M981_9GLOM</name>
<reference evidence="1 2" key="1">
    <citation type="submission" date="2016-04" db="EMBL/GenBank/DDBJ databases">
        <title>Genome analyses suggest a sexual origin of heterokaryosis in a supposedly ancient asexual fungus.</title>
        <authorList>
            <person name="Ropars J."/>
            <person name="Sedzielewska K."/>
            <person name="Noel J."/>
            <person name="Charron P."/>
            <person name="Farinelli L."/>
            <person name="Marton T."/>
            <person name="Kruger M."/>
            <person name="Pelin A."/>
            <person name="Brachmann A."/>
            <person name="Corradi N."/>
        </authorList>
    </citation>
    <scope>NUCLEOTIDE SEQUENCE [LARGE SCALE GENOMIC DNA]</scope>
    <source>
        <strain evidence="1 2">C2</strain>
    </source>
</reference>
<protein>
    <submittedName>
        <fullName evidence="1">Uncharacterized protein</fullName>
    </submittedName>
</protein>
<dbReference type="VEuPathDB" id="FungiDB:FUN_012297"/>
<gene>
    <name evidence="1" type="ORF">RhiirC2_871633</name>
</gene>
<reference evidence="1 2" key="2">
    <citation type="submission" date="2017-10" db="EMBL/GenBank/DDBJ databases">
        <title>Extensive intraspecific genome diversity in a model arbuscular mycorrhizal fungus.</title>
        <authorList>
            <person name="Chen E.C.H."/>
            <person name="Morin E."/>
            <person name="Baudet D."/>
            <person name="Noel J."/>
            <person name="Ndikumana S."/>
            <person name="Charron P."/>
            <person name="St-Onge C."/>
            <person name="Giorgi J."/>
            <person name="Grigoriev I.V."/>
            <person name="Roux C."/>
            <person name="Martin F.M."/>
            <person name="Corradi N."/>
        </authorList>
    </citation>
    <scope>NUCLEOTIDE SEQUENCE [LARGE SCALE GENOMIC DNA]</scope>
    <source>
        <strain evidence="1 2">C2</strain>
    </source>
</reference>
<sequence length="463" mass="52000">MAKNTMPSAPNFEPGCISPARQEMISPTSYQSLALKGTTSEMFISSRYAKQNNLLPSINHLNQPKVIQRAYRNYKKRPESLAKRIWEVIRNDGTPDRKKFLVAKVEALLLQESLNTLCGVSVVYLTIEDNTLPPYDKVREIVDQAVNSLLAKLTDLGRKSKVLEILPQMESGYISVRGLKALKVLNMEKKAPLDRTQEEIEQNLSILKYKLEHPLSEADVNLYGFLKQNLVNITPSDLTWKDPEGSIVLSDDFDILIYFFSSEIWVNPAFMTSTSRSEQSEGTYVADVILPLLRASLSGLPNGSICLSTAERQSLASKVRQNLGINEERMGKKPDVMGLLKQDEKIIELMYTESSRIICSKSKKADDDVKLWRETLDGASFVSALCRPAKNQFGIVGIQVAGTTIYLNVLVKDLAGIPRYFHLGPHQSRLRSLIRLLLTLRNVMIVNKSLLMQALEQATSHMP</sequence>
<dbReference type="VEuPathDB" id="FungiDB:RhiirFUN_013672"/>
<dbReference type="VEuPathDB" id="FungiDB:RhiirFUN_013670"/>
<proteinExistence type="predicted"/>
<dbReference type="Proteomes" id="UP000233469">
    <property type="component" value="Unassembled WGS sequence"/>
</dbReference>
<dbReference type="VEuPathDB" id="FungiDB:RhiirA1_475141"/>
<evidence type="ECO:0000313" key="2">
    <source>
        <dbReference type="Proteomes" id="UP000233469"/>
    </source>
</evidence>
<dbReference type="VEuPathDB" id="FungiDB:FUN_004545"/>
<accession>A0A2N1M981</accession>
<organism evidence="1 2">
    <name type="scientific">Rhizophagus irregularis</name>
    <dbReference type="NCBI Taxonomy" id="588596"/>
    <lineage>
        <taxon>Eukaryota</taxon>
        <taxon>Fungi</taxon>
        <taxon>Fungi incertae sedis</taxon>
        <taxon>Mucoromycota</taxon>
        <taxon>Glomeromycotina</taxon>
        <taxon>Glomeromycetes</taxon>
        <taxon>Glomerales</taxon>
        <taxon>Glomeraceae</taxon>
        <taxon>Rhizophagus</taxon>
    </lineage>
</organism>
<comment type="caution">
    <text evidence="1">The sequence shown here is derived from an EMBL/GenBank/DDBJ whole genome shotgun (WGS) entry which is preliminary data.</text>
</comment>
<dbReference type="AlphaFoldDB" id="A0A2N1M981"/>